<dbReference type="PANTHER" id="PTHR31672">
    <property type="entry name" value="BNACNNG10540D PROTEIN"/>
    <property type="match status" value="1"/>
</dbReference>
<evidence type="ECO:0000259" key="1">
    <source>
        <dbReference type="PROSITE" id="PS50181"/>
    </source>
</evidence>
<dbReference type="Gene3D" id="1.20.1280.50">
    <property type="match status" value="1"/>
</dbReference>
<proteinExistence type="predicted"/>
<dbReference type="SMART" id="SM00256">
    <property type="entry name" value="FBOX"/>
    <property type="match status" value="1"/>
</dbReference>
<protein>
    <submittedName>
        <fullName evidence="3">F-box protein At3g21130</fullName>
    </submittedName>
</protein>
<sequence length="425" mass="48479">MHLQEALVVEILSRVPAVSLARLRLTSRRWNALVKDGRLASKHSAYAPRQPPLLIMLIDFRVYLVSVDLHRVDKKNVPSAKVTCHISLKDPLSKNSSEEPLSNNSSKEVDICNVFHCNGLLLCTTKDNRLVVWNPCTGETRWIVQPMLSYEGINHYALGYDYESSCYKILRMYPGRVPTQTKYQVYDFTSKLWENIGETGSWSIPRIQSLGISVKGSTYWLAYCRRELGVFLLNFDFSTERFQSLSLPEDAPRSYFDLALSVTRSEEQQLCLLAVWSSEVWIATKMESAGDISWSKFLTVSKFDLRCHSRGCIGMSTSFLVDQENKVVVSCNNSVFSKNFIQIVGKDKYIHEDDQNGAKSPTTRLLTYVPGLAQIQQGISLDKRSIAVGITEKHSETTKTVLFGEIVQLFRRYGKNRWTEFFKPH</sequence>
<dbReference type="PROSITE" id="PS50181">
    <property type="entry name" value="FBOX"/>
    <property type="match status" value="1"/>
</dbReference>
<keyword evidence="2" id="KW-1185">Reference proteome</keyword>
<dbReference type="Pfam" id="PF07734">
    <property type="entry name" value="FBA_1"/>
    <property type="match status" value="1"/>
</dbReference>
<dbReference type="InterPro" id="IPR001810">
    <property type="entry name" value="F-box_dom"/>
</dbReference>
<dbReference type="InterPro" id="IPR036047">
    <property type="entry name" value="F-box-like_dom_sf"/>
</dbReference>
<accession>A0ABM0WAZ2</accession>
<organism evidence="2 3">
    <name type="scientific">Camelina sativa</name>
    <name type="common">False flax</name>
    <name type="synonym">Myagrum sativum</name>
    <dbReference type="NCBI Taxonomy" id="90675"/>
    <lineage>
        <taxon>Eukaryota</taxon>
        <taxon>Viridiplantae</taxon>
        <taxon>Streptophyta</taxon>
        <taxon>Embryophyta</taxon>
        <taxon>Tracheophyta</taxon>
        <taxon>Spermatophyta</taxon>
        <taxon>Magnoliopsida</taxon>
        <taxon>eudicotyledons</taxon>
        <taxon>Gunneridae</taxon>
        <taxon>Pentapetalae</taxon>
        <taxon>rosids</taxon>
        <taxon>malvids</taxon>
        <taxon>Brassicales</taxon>
        <taxon>Brassicaceae</taxon>
        <taxon>Camelineae</taxon>
        <taxon>Camelina</taxon>
    </lineage>
</organism>
<dbReference type="InterPro" id="IPR050796">
    <property type="entry name" value="SCF_F-box_component"/>
</dbReference>
<evidence type="ECO:0000313" key="3">
    <source>
        <dbReference type="RefSeq" id="XP_010468337.1"/>
    </source>
</evidence>
<reference evidence="2" key="1">
    <citation type="journal article" date="2014" name="Nat. Commun.">
        <title>The emerging biofuel crop Camelina sativa retains a highly undifferentiated hexaploid genome structure.</title>
        <authorList>
            <person name="Kagale S."/>
            <person name="Koh C."/>
            <person name="Nixon J."/>
            <person name="Bollina V."/>
            <person name="Clarke W.E."/>
            <person name="Tuteja R."/>
            <person name="Spillane C."/>
            <person name="Robinson S.J."/>
            <person name="Links M.G."/>
            <person name="Clarke C."/>
            <person name="Higgins E.E."/>
            <person name="Huebert T."/>
            <person name="Sharpe A.G."/>
            <person name="Parkin I.A."/>
        </authorList>
    </citation>
    <scope>NUCLEOTIDE SEQUENCE [LARGE SCALE GENOMIC DNA]</scope>
    <source>
        <strain evidence="2">cv. DH55</strain>
    </source>
</reference>
<reference evidence="3" key="2">
    <citation type="submission" date="2025-08" db="UniProtKB">
        <authorList>
            <consortium name="RefSeq"/>
        </authorList>
    </citation>
    <scope>IDENTIFICATION</scope>
    <source>
        <tissue evidence="3">Leaf</tissue>
    </source>
</reference>
<dbReference type="Proteomes" id="UP000694864">
    <property type="component" value="Chromosome 15"/>
</dbReference>
<dbReference type="InterPro" id="IPR011043">
    <property type="entry name" value="Gal_Oxase/kelch_b-propeller"/>
</dbReference>
<dbReference type="SUPFAM" id="SSF81383">
    <property type="entry name" value="F-box domain"/>
    <property type="match status" value="1"/>
</dbReference>
<dbReference type="SUPFAM" id="SSF50965">
    <property type="entry name" value="Galactose oxidase, central domain"/>
    <property type="match status" value="1"/>
</dbReference>
<dbReference type="InterPro" id="IPR006527">
    <property type="entry name" value="F-box-assoc_dom_typ1"/>
</dbReference>
<dbReference type="Pfam" id="PF00646">
    <property type="entry name" value="F-box"/>
    <property type="match status" value="1"/>
</dbReference>
<name>A0ABM0WAZ2_CAMSA</name>
<gene>
    <name evidence="3" type="primary">LOC104748384</name>
</gene>
<dbReference type="GeneID" id="104748384"/>
<dbReference type="RefSeq" id="XP_010468337.1">
    <property type="nucleotide sequence ID" value="XM_010470035.1"/>
</dbReference>
<dbReference type="InterPro" id="IPR017451">
    <property type="entry name" value="F-box-assoc_interact_dom"/>
</dbReference>
<dbReference type="NCBIfam" id="TIGR01640">
    <property type="entry name" value="F_box_assoc_1"/>
    <property type="match status" value="1"/>
</dbReference>
<feature type="domain" description="F-box" evidence="1">
    <location>
        <begin position="1"/>
        <end position="43"/>
    </location>
</feature>
<dbReference type="PANTHER" id="PTHR31672:SF13">
    <property type="entry name" value="F-BOX PROTEIN CPR30-LIKE"/>
    <property type="match status" value="1"/>
</dbReference>
<evidence type="ECO:0000313" key="2">
    <source>
        <dbReference type="Proteomes" id="UP000694864"/>
    </source>
</evidence>